<dbReference type="Proteomes" id="UP001565474">
    <property type="component" value="Unassembled WGS sequence"/>
</dbReference>
<evidence type="ECO:0000256" key="1">
    <source>
        <dbReference type="SAM" id="MobiDB-lite"/>
    </source>
</evidence>
<dbReference type="Gene3D" id="3.60.15.10">
    <property type="entry name" value="Ribonuclease Z/Hydroxyacylglutathione hydrolase-like"/>
    <property type="match status" value="1"/>
</dbReference>
<reference evidence="2 3" key="1">
    <citation type="submission" date="2024-07" db="EMBL/GenBank/DDBJ databases">
        <title>Genomic Encyclopedia of Type Strains, Phase V (KMG-V): Genome sequencing to study the core and pangenomes of soil and plant-associated prokaryotes.</title>
        <authorList>
            <person name="Whitman W."/>
        </authorList>
    </citation>
    <scope>NUCLEOTIDE SEQUENCE [LARGE SCALE GENOMIC DNA]</scope>
    <source>
        <strain evidence="2 3">USDA 222</strain>
    </source>
</reference>
<dbReference type="PANTHER" id="PTHR30619">
    <property type="entry name" value="DNA INTERNALIZATION/COMPETENCE PROTEIN COMEC/REC2"/>
    <property type="match status" value="1"/>
</dbReference>
<accession>A0ABV4GN20</accession>
<dbReference type="EMBL" id="JBGBZN010000002">
    <property type="protein sequence ID" value="MEY9473340.1"/>
    <property type="molecule type" value="Genomic_DNA"/>
</dbReference>
<keyword evidence="3" id="KW-1185">Reference proteome</keyword>
<organism evidence="2 3">
    <name type="scientific">Bradyrhizobium yuanmingense</name>
    <dbReference type="NCBI Taxonomy" id="108015"/>
    <lineage>
        <taxon>Bacteria</taxon>
        <taxon>Pseudomonadati</taxon>
        <taxon>Pseudomonadota</taxon>
        <taxon>Alphaproteobacteria</taxon>
        <taxon>Hyphomicrobiales</taxon>
        <taxon>Nitrobacteraceae</taxon>
        <taxon>Bradyrhizobium</taxon>
    </lineage>
</organism>
<dbReference type="InterPro" id="IPR036866">
    <property type="entry name" value="RibonucZ/Hydroxyglut_hydro"/>
</dbReference>
<dbReference type="InterPro" id="IPR052159">
    <property type="entry name" value="Competence_DNA_uptake"/>
</dbReference>
<proteinExistence type="predicted"/>
<feature type="region of interest" description="Disordered" evidence="1">
    <location>
        <begin position="185"/>
        <end position="205"/>
    </location>
</feature>
<sequence length="556" mass="61554">MLSARRKAAKRTTAKKTKDKKPARKRGAQSAPSPDTGVDSEVDAASATTAARARPGHISVRMYNNILGDCFLIRIPAGPERDVKILIDCGALQGMPSASDIMNEIAGNLAKATGSHLDVLVITHEHWDHLSGFCQAETIFRKFEIDELWLAWTENDKDADAARIRARRQKALQLLLTLDKHFGPAAAAPEEDDEEAATAPRGGGQRDEVRELLAFTGQSPGVAASRMDTGAILTMLKGLAKKVRYFTPGADPIPLPAGIPVEAYVLGPPKDTKLLLRSNPRKGEVYLTDESAGLGVYLAAAVQLEKETISLDADEARTIELSMPFDNQHFRRLSEVEGERNQAYFSEREDWRRIDRDWLGAAEQLALKLDSDTNNTSLVLAFAFGSKTDPRVLLFPGDAQVGNWESWQQYVWPSGTKREDPAAIDIQKLLAATVLYKVGHHASHNATLRANGLELMTHPDLVAMIPVREEFARKTKHWNMPFPSLLARLLERTKGRVLRADKSVDDLRADRDRRQDKPGELSRDDWENFFSRLGFGPKSAHSGVAPLYVEYSVPLT</sequence>
<evidence type="ECO:0000313" key="3">
    <source>
        <dbReference type="Proteomes" id="UP001565474"/>
    </source>
</evidence>
<evidence type="ECO:0000313" key="2">
    <source>
        <dbReference type="EMBL" id="MEY9473340.1"/>
    </source>
</evidence>
<dbReference type="SUPFAM" id="SSF56281">
    <property type="entry name" value="Metallo-hydrolase/oxidoreductase"/>
    <property type="match status" value="1"/>
</dbReference>
<protein>
    <submittedName>
        <fullName evidence="2">Beta-lactamase superfamily II metal-dependent hydrolase</fullName>
    </submittedName>
</protein>
<name>A0ABV4GN20_9BRAD</name>
<keyword evidence="2" id="KW-0378">Hydrolase</keyword>
<feature type="compositionally biased region" description="Basic residues" evidence="1">
    <location>
        <begin position="1"/>
        <end position="27"/>
    </location>
</feature>
<gene>
    <name evidence="2" type="ORF">ABH992_005739</name>
</gene>
<dbReference type="GO" id="GO:0016787">
    <property type="term" value="F:hydrolase activity"/>
    <property type="evidence" value="ECO:0007669"/>
    <property type="project" value="UniProtKB-KW"/>
</dbReference>
<comment type="caution">
    <text evidence="2">The sequence shown here is derived from an EMBL/GenBank/DDBJ whole genome shotgun (WGS) entry which is preliminary data.</text>
</comment>
<feature type="region of interest" description="Disordered" evidence="1">
    <location>
        <begin position="1"/>
        <end position="43"/>
    </location>
</feature>
<dbReference type="PANTHER" id="PTHR30619:SF1">
    <property type="entry name" value="RECOMBINATION PROTEIN 2"/>
    <property type="match status" value="1"/>
</dbReference>
<dbReference type="RefSeq" id="WP_157784023.1">
    <property type="nucleotide sequence ID" value="NZ_JBGBYD010000002.1"/>
</dbReference>